<accession>A0A1I0WQP9</accession>
<reference evidence="1 2" key="1">
    <citation type="submission" date="2016-10" db="EMBL/GenBank/DDBJ databases">
        <authorList>
            <person name="de Groot N.N."/>
        </authorList>
    </citation>
    <scope>NUCLEOTIDE SEQUENCE [LARGE SCALE GENOMIC DNA]</scope>
    <source>
        <strain evidence="1 2">DSM 23399</strain>
    </source>
</reference>
<gene>
    <name evidence="1" type="ORF">SAMN04489723_102235</name>
</gene>
<dbReference type="EMBL" id="FOKK01000002">
    <property type="protein sequence ID" value="SFA90293.1"/>
    <property type="molecule type" value="Genomic_DNA"/>
</dbReference>
<organism evidence="1 2">
    <name type="scientific">Algoriphagus aquimarinus</name>
    <dbReference type="NCBI Taxonomy" id="237018"/>
    <lineage>
        <taxon>Bacteria</taxon>
        <taxon>Pseudomonadati</taxon>
        <taxon>Bacteroidota</taxon>
        <taxon>Cytophagia</taxon>
        <taxon>Cytophagales</taxon>
        <taxon>Cyclobacteriaceae</taxon>
        <taxon>Algoriphagus</taxon>
    </lineage>
</organism>
<dbReference type="RefSeq" id="WP_092894782.1">
    <property type="nucleotide sequence ID" value="NZ_FOKK01000002.1"/>
</dbReference>
<sequence>MSESITLDTFSLLRKDFELPEVTSEFDEEKAVLTLTKVIAYMLDREFERLLQICYRIDLGEEKLKKILHVSEPDQVAPDLARALWNRQKQKIEIRKRYSANE</sequence>
<evidence type="ECO:0000313" key="2">
    <source>
        <dbReference type="Proteomes" id="UP000198790"/>
    </source>
</evidence>
<dbReference type="OrthoDB" id="982794at2"/>
<name>A0A1I0WQP9_9BACT</name>
<keyword evidence="2" id="KW-1185">Reference proteome</keyword>
<evidence type="ECO:0000313" key="1">
    <source>
        <dbReference type="EMBL" id="SFA90293.1"/>
    </source>
</evidence>
<dbReference type="STRING" id="237018.SAMN04489723_102235"/>
<protein>
    <submittedName>
        <fullName evidence="1">Uncharacterized protein</fullName>
    </submittedName>
</protein>
<dbReference type="AlphaFoldDB" id="A0A1I0WQP9"/>
<proteinExistence type="predicted"/>
<dbReference type="Proteomes" id="UP000198790">
    <property type="component" value="Unassembled WGS sequence"/>
</dbReference>